<organism evidence="7 8">
    <name type="scientific">Microbacterium sediminis</name>
    <dbReference type="NCBI Taxonomy" id="904291"/>
    <lineage>
        <taxon>Bacteria</taxon>
        <taxon>Bacillati</taxon>
        <taxon>Actinomycetota</taxon>
        <taxon>Actinomycetes</taxon>
        <taxon>Micrococcales</taxon>
        <taxon>Microbacteriaceae</taxon>
        <taxon>Microbacterium</taxon>
    </lineage>
</organism>
<accession>A0A1B9NFF2</accession>
<evidence type="ECO:0000256" key="3">
    <source>
        <dbReference type="ARBA" id="ARBA00022989"/>
    </source>
</evidence>
<evidence type="ECO:0000256" key="2">
    <source>
        <dbReference type="ARBA" id="ARBA00022692"/>
    </source>
</evidence>
<dbReference type="PANTHER" id="PTHR23534">
    <property type="entry name" value="MFS PERMEASE"/>
    <property type="match status" value="1"/>
</dbReference>
<feature type="transmembrane region" description="Helical" evidence="5">
    <location>
        <begin position="260"/>
        <end position="284"/>
    </location>
</feature>
<evidence type="ECO:0000313" key="8">
    <source>
        <dbReference type="Proteomes" id="UP000093355"/>
    </source>
</evidence>
<evidence type="ECO:0000256" key="1">
    <source>
        <dbReference type="ARBA" id="ARBA00004651"/>
    </source>
</evidence>
<dbReference type="InterPro" id="IPR036259">
    <property type="entry name" value="MFS_trans_sf"/>
</dbReference>
<feature type="transmembrane region" description="Helical" evidence="5">
    <location>
        <begin position="316"/>
        <end position="338"/>
    </location>
</feature>
<dbReference type="InterPro" id="IPR011701">
    <property type="entry name" value="MFS"/>
</dbReference>
<dbReference type="OrthoDB" id="9776171at2"/>
<feature type="transmembrane region" description="Helical" evidence="5">
    <location>
        <begin position="358"/>
        <end position="376"/>
    </location>
</feature>
<protein>
    <submittedName>
        <fullName evidence="7">MFS transporter</fullName>
    </submittedName>
</protein>
<gene>
    <name evidence="7" type="ORF">A7J15_02770</name>
</gene>
<dbReference type="RefSeq" id="WP_067023970.1">
    <property type="nucleotide sequence ID" value="NZ_JRNY01000001.1"/>
</dbReference>
<sequence>MAAPLDAALLARIQRRTVATLAGGQILGGIGFGATVSLGALLAADIAGVEELSGLAVAASTLGSALLAIPLARAAQQRGRRLALTVGMALALVGVIVVIAAAGLRSFPLLLVGFALTGVGQTVNLQSRFAATDLAADATRGRDLSLVVWATTIGSVSGPNLLGAGEWIGERIGMPPLTGPFLFSLAAQVLVIALYLVALRPDPLLLARERDASSAGALADRPDRPRAARFAIFAVAGSHGVMASVMSMTPVHLGHHGASLQVVGLTISLHVAGMYALSPVFGILADRVGRVPTVLGGQALLVAALLVASFGQDDTVLVTVGLVLLGLGWSASTVAGSALLAESTAPPLRTRRQGRSDLAMSLAGSLGAVAAGAILGQIGYGGLALVALAVVAAIVLLSPAGRLR</sequence>
<dbReference type="Gene3D" id="1.20.1250.20">
    <property type="entry name" value="MFS general substrate transporter like domains"/>
    <property type="match status" value="1"/>
</dbReference>
<keyword evidence="8" id="KW-1185">Reference proteome</keyword>
<feature type="transmembrane region" description="Helical" evidence="5">
    <location>
        <begin position="230"/>
        <end position="248"/>
    </location>
</feature>
<dbReference type="STRING" id="904291.A7J15_02770"/>
<evidence type="ECO:0000313" key="7">
    <source>
        <dbReference type="EMBL" id="OCG75335.1"/>
    </source>
</evidence>
<keyword evidence="3 5" id="KW-1133">Transmembrane helix</keyword>
<dbReference type="EMBL" id="LXMD01000013">
    <property type="protein sequence ID" value="OCG75335.1"/>
    <property type="molecule type" value="Genomic_DNA"/>
</dbReference>
<dbReference type="GO" id="GO:0005886">
    <property type="term" value="C:plasma membrane"/>
    <property type="evidence" value="ECO:0007669"/>
    <property type="project" value="UniProtKB-SubCell"/>
</dbReference>
<dbReference type="PANTHER" id="PTHR23534:SF1">
    <property type="entry name" value="MAJOR FACILITATOR SUPERFAMILY PROTEIN"/>
    <property type="match status" value="1"/>
</dbReference>
<feature type="transmembrane region" description="Helical" evidence="5">
    <location>
        <begin position="55"/>
        <end position="75"/>
    </location>
</feature>
<feature type="transmembrane region" description="Helical" evidence="5">
    <location>
        <begin position="21"/>
        <end position="43"/>
    </location>
</feature>
<comment type="subcellular location">
    <subcellularLocation>
        <location evidence="1">Cell membrane</location>
        <topology evidence="1">Multi-pass membrane protein</topology>
    </subcellularLocation>
</comment>
<feature type="transmembrane region" description="Helical" evidence="5">
    <location>
        <begin position="291"/>
        <end position="310"/>
    </location>
</feature>
<evidence type="ECO:0000256" key="5">
    <source>
        <dbReference type="SAM" id="Phobius"/>
    </source>
</evidence>
<feature type="transmembrane region" description="Helical" evidence="5">
    <location>
        <begin position="181"/>
        <end position="199"/>
    </location>
</feature>
<dbReference type="GO" id="GO:0022857">
    <property type="term" value="F:transmembrane transporter activity"/>
    <property type="evidence" value="ECO:0007669"/>
    <property type="project" value="InterPro"/>
</dbReference>
<dbReference type="Pfam" id="PF07690">
    <property type="entry name" value="MFS_1"/>
    <property type="match status" value="1"/>
</dbReference>
<keyword evidence="4 5" id="KW-0472">Membrane</keyword>
<feature type="transmembrane region" description="Helical" evidence="5">
    <location>
        <begin position="82"/>
        <end position="101"/>
    </location>
</feature>
<evidence type="ECO:0000259" key="6">
    <source>
        <dbReference type="PROSITE" id="PS50850"/>
    </source>
</evidence>
<dbReference type="SUPFAM" id="SSF103473">
    <property type="entry name" value="MFS general substrate transporter"/>
    <property type="match status" value="1"/>
</dbReference>
<dbReference type="AlphaFoldDB" id="A0A1B9NFF2"/>
<name>A0A1B9NFF2_9MICO</name>
<proteinExistence type="predicted"/>
<feature type="transmembrane region" description="Helical" evidence="5">
    <location>
        <begin position="382"/>
        <end position="401"/>
    </location>
</feature>
<dbReference type="PROSITE" id="PS50850">
    <property type="entry name" value="MFS"/>
    <property type="match status" value="1"/>
</dbReference>
<reference evidence="7 8" key="1">
    <citation type="submission" date="2016-05" db="EMBL/GenBank/DDBJ databases">
        <authorList>
            <person name="Lavstsen T."/>
            <person name="Jespersen J.S."/>
        </authorList>
    </citation>
    <scope>NUCLEOTIDE SEQUENCE [LARGE SCALE GENOMIC DNA]</scope>
    <source>
        <strain evidence="7 8">YLB-01</strain>
    </source>
</reference>
<dbReference type="InterPro" id="IPR020846">
    <property type="entry name" value="MFS_dom"/>
</dbReference>
<feature type="domain" description="Major facilitator superfamily (MFS) profile" evidence="6">
    <location>
        <begin position="17"/>
        <end position="404"/>
    </location>
</feature>
<dbReference type="Proteomes" id="UP000093355">
    <property type="component" value="Unassembled WGS sequence"/>
</dbReference>
<keyword evidence="2 5" id="KW-0812">Transmembrane</keyword>
<comment type="caution">
    <text evidence="7">The sequence shown here is derived from an EMBL/GenBank/DDBJ whole genome shotgun (WGS) entry which is preliminary data.</text>
</comment>
<evidence type="ECO:0000256" key="4">
    <source>
        <dbReference type="ARBA" id="ARBA00023136"/>
    </source>
</evidence>